<evidence type="ECO:0000313" key="3">
    <source>
        <dbReference type="EMBL" id="KAJ3987143.1"/>
    </source>
</evidence>
<feature type="region of interest" description="Disordered" evidence="1">
    <location>
        <begin position="1"/>
        <end position="101"/>
    </location>
</feature>
<dbReference type="AlphaFoldDB" id="A0AA38Q549"/>
<gene>
    <name evidence="3" type="ORF">F5890DRAFT_1633429</name>
</gene>
<proteinExistence type="predicted"/>
<protein>
    <recommendedName>
        <fullName evidence="2">DUF6532 domain-containing protein</fullName>
    </recommendedName>
</protein>
<evidence type="ECO:0000256" key="1">
    <source>
        <dbReference type="SAM" id="MobiDB-lite"/>
    </source>
</evidence>
<dbReference type="Pfam" id="PF20149">
    <property type="entry name" value="DUF6532"/>
    <property type="match status" value="1"/>
</dbReference>
<accession>A0AA38Q549</accession>
<organism evidence="3 4">
    <name type="scientific">Lentinula detonsa</name>
    <dbReference type="NCBI Taxonomy" id="2804962"/>
    <lineage>
        <taxon>Eukaryota</taxon>
        <taxon>Fungi</taxon>
        <taxon>Dikarya</taxon>
        <taxon>Basidiomycota</taxon>
        <taxon>Agaricomycotina</taxon>
        <taxon>Agaricomycetes</taxon>
        <taxon>Agaricomycetidae</taxon>
        <taxon>Agaricales</taxon>
        <taxon>Marasmiineae</taxon>
        <taxon>Omphalotaceae</taxon>
        <taxon>Lentinula</taxon>
    </lineage>
</organism>
<feature type="compositionally biased region" description="Acidic residues" evidence="1">
    <location>
        <begin position="122"/>
        <end position="150"/>
    </location>
</feature>
<dbReference type="Proteomes" id="UP001163850">
    <property type="component" value="Unassembled WGS sequence"/>
</dbReference>
<dbReference type="EMBL" id="MU801928">
    <property type="protein sequence ID" value="KAJ3987143.1"/>
    <property type="molecule type" value="Genomic_DNA"/>
</dbReference>
<comment type="caution">
    <text evidence="3">The sequence shown here is derived from an EMBL/GenBank/DDBJ whole genome shotgun (WGS) entry which is preliminary data.</text>
</comment>
<feature type="domain" description="DUF6532" evidence="2">
    <location>
        <begin position="309"/>
        <end position="505"/>
    </location>
</feature>
<feature type="region of interest" description="Disordered" evidence="1">
    <location>
        <begin position="211"/>
        <end position="242"/>
    </location>
</feature>
<feature type="region of interest" description="Disordered" evidence="1">
    <location>
        <begin position="115"/>
        <end position="188"/>
    </location>
</feature>
<feature type="compositionally biased region" description="Polar residues" evidence="1">
    <location>
        <begin position="176"/>
        <end position="188"/>
    </location>
</feature>
<feature type="compositionally biased region" description="Polar residues" evidence="1">
    <location>
        <begin position="1"/>
        <end position="30"/>
    </location>
</feature>
<feature type="compositionally biased region" description="Polar residues" evidence="1">
    <location>
        <begin position="221"/>
        <end position="231"/>
    </location>
</feature>
<feature type="compositionally biased region" description="Basic and acidic residues" evidence="1">
    <location>
        <begin position="69"/>
        <end position="78"/>
    </location>
</feature>
<name>A0AA38Q549_9AGAR</name>
<sequence length="588" mass="64931">MPSASAQTLKNLLQHKNSPPVASSTTTEPSSGEIVARPQRETKSAALANKVWLNDSSQRRSATGTAVKRAVDSNDAKSARKRTKMPVESAQTERVVAPTTSIFEQAYSQPKLRKISNQVKELEDDVDDDQDNDQSFTPDEDEDTEEDEEAAFQVGDDGLAEEQVKVVGGSGKVKRTQTSGPQKDLNNNDSYILPLDIDDAKSDISSVVDTSMLPSDEEDNGNTARPTQTVRKSWAKKSLSRNAKYTAERPTIVTATASKGDHPGGLSKSFQTDLNSGWDASTHLVYPNQQQTISMMAQEQSIKDVLREAILLATGLAIFQNAFALSDRQLVDSRNSILSAAASLKYPQIAHRFEQDRGFAKHLTNYVTGRIGNMRGQVKEVAQKVVPSLYGIHQVPIEDGQRKRFVTDSTTTRTSEPYLHPAIITVLHKFFFHSRKSLGRRFQDTFLSTVDSDNAKEIPQAMLALVSVAIFAALKEWEQGLNESTSREFVSANFSEQYDLHILFLGTRILKTDGSGKGKYHALMARLYREAVSGANVSDADLAGAAKLPDLDFDVYVQVLVSQQTEEFELENLLKFVPNFCQMLSQVD</sequence>
<feature type="compositionally biased region" description="Polar residues" evidence="1">
    <location>
        <begin position="54"/>
        <end position="64"/>
    </location>
</feature>
<dbReference type="InterPro" id="IPR045341">
    <property type="entry name" value="DUF6532"/>
</dbReference>
<evidence type="ECO:0000313" key="4">
    <source>
        <dbReference type="Proteomes" id="UP001163850"/>
    </source>
</evidence>
<evidence type="ECO:0000259" key="2">
    <source>
        <dbReference type="Pfam" id="PF20149"/>
    </source>
</evidence>
<reference evidence="3" key="1">
    <citation type="submission" date="2022-08" db="EMBL/GenBank/DDBJ databases">
        <authorList>
            <consortium name="DOE Joint Genome Institute"/>
            <person name="Min B."/>
            <person name="Riley R."/>
            <person name="Sierra-Patev S."/>
            <person name="Naranjo-Ortiz M."/>
            <person name="Looney B."/>
            <person name="Konkel Z."/>
            <person name="Slot J.C."/>
            <person name="Sakamoto Y."/>
            <person name="Steenwyk J.L."/>
            <person name="Rokas A."/>
            <person name="Carro J."/>
            <person name="Camarero S."/>
            <person name="Ferreira P."/>
            <person name="Molpeceres G."/>
            <person name="Ruiz-Duenas F.J."/>
            <person name="Serrano A."/>
            <person name="Henrissat B."/>
            <person name="Drula E."/>
            <person name="Hughes K.W."/>
            <person name="Mata J.L."/>
            <person name="Ishikawa N.K."/>
            <person name="Vargas-Isla R."/>
            <person name="Ushijima S."/>
            <person name="Smith C.A."/>
            <person name="Ahrendt S."/>
            <person name="Andreopoulos W."/>
            <person name="He G."/>
            <person name="Labutti K."/>
            <person name="Lipzen A."/>
            <person name="Ng V."/>
            <person name="Sandor L."/>
            <person name="Barry K."/>
            <person name="Martinez A.T."/>
            <person name="Xiao Y."/>
            <person name="Gibbons J.G."/>
            <person name="Terashima K."/>
            <person name="Hibbett D.S."/>
            <person name="Grigoriev I.V."/>
        </authorList>
    </citation>
    <scope>NUCLEOTIDE SEQUENCE</scope>
    <source>
        <strain evidence="3">TFB7829</strain>
    </source>
</reference>